<evidence type="ECO:0000256" key="5">
    <source>
        <dbReference type="HAMAP-Rule" id="MF_01962"/>
    </source>
</evidence>
<comment type="similarity">
    <text evidence="5">Belongs to the metallo-dependent hydrolases superfamily. Adenosine and AMP deaminases family. Adenine deaminase type 2 subfamily.</text>
</comment>
<evidence type="ECO:0000256" key="3">
    <source>
        <dbReference type="ARBA" id="ARBA00022833"/>
    </source>
</evidence>
<dbReference type="GO" id="GO:0009117">
    <property type="term" value="P:nucleotide metabolic process"/>
    <property type="evidence" value="ECO:0007669"/>
    <property type="project" value="UniProtKB-KW"/>
</dbReference>
<organism evidence="7 8">
    <name type="scientific">Larsenimonas rhizosphaerae</name>
    <dbReference type="NCBI Taxonomy" id="2944682"/>
    <lineage>
        <taxon>Bacteria</taxon>
        <taxon>Pseudomonadati</taxon>
        <taxon>Pseudomonadota</taxon>
        <taxon>Gammaproteobacteria</taxon>
        <taxon>Oceanospirillales</taxon>
        <taxon>Halomonadaceae</taxon>
        <taxon>Larsenimonas</taxon>
    </lineage>
</organism>
<evidence type="ECO:0000256" key="2">
    <source>
        <dbReference type="ARBA" id="ARBA00022801"/>
    </source>
</evidence>
<dbReference type="EMBL" id="JAPIVE010000001">
    <property type="protein sequence ID" value="MCX2523559.1"/>
    <property type="molecule type" value="Genomic_DNA"/>
</dbReference>
<proteinExistence type="inferred from homology"/>
<comment type="catalytic activity">
    <reaction evidence="5">
        <text>adenine + H2O + H(+) = hypoxanthine + NH4(+)</text>
        <dbReference type="Rhea" id="RHEA:23688"/>
        <dbReference type="ChEBI" id="CHEBI:15377"/>
        <dbReference type="ChEBI" id="CHEBI:15378"/>
        <dbReference type="ChEBI" id="CHEBI:16708"/>
        <dbReference type="ChEBI" id="CHEBI:17368"/>
        <dbReference type="ChEBI" id="CHEBI:28938"/>
        <dbReference type="EC" id="3.5.4.2"/>
    </reaction>
</comment>
<dbReference type="InterPro" id="IPR032466">
    <property type="entry name" value="Metal_Hydrolase"/>
</dbReference>
<name>A0AA41ZG56_9GAMM</name>
<dbReference type="NCBIfam" id="NF006850">
    <property type="entry name" value="PRK09358.1-6"/>
    <property type="match status" value="1"/>
</dbReference>
<comment type="function">
    <text evidence="5">Catalyzes the hydrolytic deamination of adenine to hypoxanthine. Plays an important role in the purine salvage pathway and in nitrogen catabolism.</text>
</comment>
<evidence type="ECO:0000256" key="1">
    <source>
        <dbReference type="ARBA" id="ARBA00022723"/>
    </source>
</evidence>
<dbReference type="Pfam" id="PF00962">
    <property type="entry name" value="A_deaminase"/>
    <property type="match status" value="1"/>
</dbReference>
<feature type="binding site" evidence="5">
    <location>
        <position position="275"/>
    </location>
    <ligand>
        <name>Zn(2+)</name>
        <dbReference type="ChEBI" id="CHEBI:29105"/>
        <note>catalytic</note>
    </ligand>
</feature>
<dbReference type="RefSeq" id="WP_265895729.1">
    <property type="nucleotide sequence ID" value="NZ_JAPIVE010000001.1"/>
</dbReference>
<dbReference type="NCBIfam" id="TIGR01430">
    <property type="entry name" value="aden_deam"/>
    <property type="match status" value="1"/>
</dbReference>
<feature type="binding site" evidence="5">
    <location>
        <position position="14"/>
    </location>
    <ligand>
        <name>Zn(2+)</name>
        <dbReference type="ChEBI" id="CHEBI:29105"/>
        <note>catalytic</note>
    </ligand>
</feature>
<protein>
    <recommendedName>
        <fullName evidence="5">Adenine deaminase</fullName>
        <shortName evidence="5">ADE</shortName>
        <ecNumber evidence="5">3.5.4.2</ecNumber>
    </recommendedName>
    <alternativeName>
        <fullName evidence="5">Adenine aminohydrolase</fullName>
        <shortName evidence="5">AAH</shortName>
    </alternativeName>
</protein>
<dbReference type="GO" id="GO:0043103">
    <property type="term" value="P:hypoxanthine salvage"/>
    <property type="evidence" value="ECO:0007669"/>
    <property type="project" value="UniProtKB-UniRule"/>
</dbReference>
<dbReference type="InterPro" id="IPR006330">
    <property type="entry name" value="Ado/ade_deaminase"/>
</dbReference>
<dbReference type="GO" id="GO:0006146">
    <property type="term" value="P:adenine catabolic process"/>
    <property type="evidence" value="ECO:0007669"/>
    <property type="project" value="UniProtKB-UniRule"/>
</dbReference>
<evidence type="ECO:0000256" key="4">
    <source>
        <dbReference type="ARBA" id="ARBA00023080"/>
    </source>
</evidence>
<keyword evidence="1 5" id="KW-0479">Metal-binding</keyword>
<dbReference type="GO" id="GO:0008270">
    <property type="term" value="F:zinc ion binding"/>
    <property type="evidence" value="ECO:0007669"/>
    <property type="project" value="UniProtKB-UniRule"/>
</dbReference>
<keyword evidence="4 5" id="KW-0546">Nucleotide metabolism</keyword>
<comment type="cofactor">
    <cofactor evidence="5">
        <name>Zn(2+)</name>
        <dbReference type="ChEBI" id="CHEBI:29105"/>
    </cofactor>
    <text evidence="5">Binds 1 zinc ion per subunit.</text>
</comment>
<dbReference type="CDD" id="cd01320">
    <property type="entry name" value="ADA"/>
    <property type="match status" value="1"/>
</dbReference>
<feature type="binding site" evidence="5">
    <location>
        <position position="194"/>
    </location>
    <ligand>
        <name>Zn(2+)</name>
        <dbReference type="ChEBI" id="CHEBI:29105"/>
        <note>catalytic</note>
    </ligand>
</feature>
<sequence length="334" mass="37503">MSSFLHQLPKVELHLHIEGTLEPELMFELARRNEVTLPFDSVEAVRAAYDFEDLQSFLDLYYQGMNVLFTEADFYDLTWAYLTRCQANNVVHTELFFDPQAHLSRGVALSTQLEGITRACQDAEREMGISSAIILSFLRDMTEEHALETYEAALAYREHFIGIGLDSAEVGNPPEKFARVFDRAREDGFHLVAHAGEEGPASYIRSALDTLGVERIDHGIRCLDDEALVETLIARRIPLTVCPLSNVYLKTVPDMTGHPLPAMIERGLCVTINSDDPAYFGGYMNANYEAVQNAFAFSRDTWVLLTRNAIEAAFVTPARREALYAQLEKATGNP</sequence>
<reference evidence="7" key="1">
    <citation type="submission" date="2022-11" db="EMBL/GenBank/DDBJ databases">
        <title>Larsenimonas rhizosphaerae sp. nov., isolated from a tidal mudflat.</title>
        <authorList>
            <person name="Lee S.D."/>
            <person name="Kim I.S."/>
        </authorList>
    </citation>
    <scope>NUCLEOTIDE SEQUENCE</scope>
    <source>
        <strain evidence="7">GH2-1</strain>
    </source>
</reference>
<dbReference type="Gene3D" id="3.20.20.140">
    <property type="entry name" value="Metal-dependent hydrolases"/>
    <property type="match status" value="1"/>
</dbReference>
<feature type="active site" description="Proton donor" evidence="5">
    <location>
        <position position="197"/>
    </location>
</feature>
<dbReference type="AlphaFoldDB" id="A0AA41ZG56"/>
<keyword evidence="2 5" id="KW-0378">Hydrolase</keyword>
<evidence type="ECO:0000313" key="7">
    <source>
        <dbReference type="EMBL" id="MCX2523559.1"/>
    </source>
</evidence>
<evidence type="ECO:0000313" key="8">
    <source>
        <dbReference type="Proteomes" id="UP001165678"/>
    </source>
</evidence>
<dbReference type="EC" id="3.5.4.2" evidence="5"/>
<feature type="binding site" evidence="5">
    <location>
        <position position="276"/>
    </location>
    <ligand>
        <name>substrate</name>
    </ligand>
</feature>
<keyword evidence="3 5" id="KW-0862">Zinc</keyword>
<keyword evidence="8" id="KW-1185">Reference proteome</keyword>
<evidence type="ECO:0000259" key="6">
    <source>
        <dbReference type="Pfam" id="PF00962"/>
    </source>
</evidence>
<dbReference type="GO" id="GO:0005829">
    <property type="term" value="C:cytosol"/>
    <property type="evidence" value="ECO:0007669"/>
    <property type="project" value="TreeGrafter"/>
</dbReference>
<feature type="site" description="Important for catalytic activity" evidence="5">
    <location>
        <position position="218"/>
    </location>
</feature>
<dbReference type="PANTHER" id="PTHR43114:SF6">
    <property type="entry name" value="ADENINE DEAMINASE"/>
    <property type="match status" value="1"/>
</dbReference>
<dbReference type="Proteomes" id="UP001165678">
    <property type="component" value="Unassembled WGS sequence"/>
</dbReference>
<feature type="domain" description="Adenosine deaminase" evidence="6">
    <location>
        <begin position="9"/>
        <end position="329"/>
    </location>
</feature>
<dbReference type="InterPro" id="IPR028892">
    <property type="entry name" value="ADE"/>
</dbReference>
<gene>
    <name evidence="7" type="ORF">OQ287_04840</name>
</gene>
<comment type="caution">
    <text evidence="7">The sequence shown here is derived from an EMBL/GenBank/DDBJ whole genome shotgun (WGS) entry which is preliminary data.</text>
</comment>
<feature type="binding site" evidence="5">
    <location>
        <position position="16"/>
    </location>
    <ligand>
        <name>Zn(2+)</name>
        <dbReference type="ChEBI" id="CHEBI:29105"/>
        <note>catalytic</note>
    </ligand>
</feature>
<dbReference type="FunFam" id="3.20.20.140:FF:000039">
    <property type="entry name" value="Adenine deaminase"/>
    <property type="match status" value="1"/>
</dbReference>
<accession>A0AA41ZG56</accession>
<dbReference type="GO" id="GO:0000034">
    <property type="term" value="F:adenine deaminase activity"/>
    <property type="evidence" value="ECO:0007669"/>
    <property type="project" value="UniProtKB-UniRule"/>
</dbReference>
<dbReference type="HAMAP" id="MF_01962">
    <property type="entry name" value="Adenine_deaminase"/>
    <property type="match status" value="1"/>
</dbReference>
<dbReference type="InterPro" id="IPR001365">
    <property type="entry name" value="A_deaminase_dom"/>
</dbReference>
<dbReference type="PANTHER" id="PTHR43114">
    <property type="entry name" value="ADENINE DEAMINASE"/>
    <property type="match status" value="1"/>
</dbReference>
<dbReference type="SUPFAM" id="SSF51556">
    <property type="entry name" value="Metallo-dependent hydrolases"/>
    <property type="match status" value="1"/>
</dbReference>